<reference evidence="3 4" key="1">
    <citation type="submission" date="2014-06" db="EMBL/GenBank/DDBJ databases">
        <authorList>
            <person name="Swart Estienne"/>
        </authorList>
    </citation>
    <scope>NUCLEOTIDE SEQUENCE [LARGE SCALE GENOMIC DNA]</scope>
    <source>
        <strain evidence="3 4">130c</strain>
    </source>
</reference>
<evidence type="ECO:0000313" key="4">
    <source>
        <dbReference type="Proteomes" id="UP000039865"/>
    </source>
</evidence>
<organism evidence="3 4">
    <name type="scientific">Stylonychia lemnae</name>
    <name type="common">Ciliate</name>
    <dbReference type="NCBI Taxonomy" id="5949"/>
    <lineage>
        <taxon>Eukaryota</taxon>
        <taxon>Sar</taxon>
        <taxon>Alveolata</taxon>
        <taxon>Ciliophora</taxon>
        <taxon>Intramacronucleata</taxon>
        <taxon>Spirotrichea</taxon>
        <taxon>Stichotrichia</taxon>
        <taxon>Sporadotrichida</taxon>
        <taxon>Oxytrichidae</taxon>
        <taxon>Stylonychinae</taxon>
        <taxon>Stylonychia</taxon>
    </lineage>
</organism>
<keyword evidence="1" id="KW-0175">Coiled coil</keyword>
<evidence type="ECO:0000256" key="2">
    <source>
        <dbReference type="SAM" id="MobiDB-lite"/>
    </source>
</evidence>
<feature type="coiled-coil region" evidence="1">
    <location>
        <begin position="606"/>
        <end position="659"/>
    </location>
</feature>
<feature type="region of interest" description="Disordered" evidence="2">
    <location>
        <begin position="370"/>
        <end position="413"/>
    </location>
</feature>
<gene>
    <name evidence="3" type="primary">Contig1949.g2111</name>
    <name evidence="3" type="ORF">STYLEM_13160</name>
</gene>
<accession>A0A078ATA1</accession>
<dbReference type="EMBL" id="CCKQ01012483">
    <property type="protein sequence ID" value="CDW84103.1"/>
    <property type="molecule type" value="Genomic_DNA"/>
</dbReference>
<dbReference type="AlphaFoldDB" id="A0A078ATA1"/>
<sequence>MSPGQMGYPFQTASFTASANEQSNSKDQRMNFGLPEIDGSYSTHGGLNGQSLAEKVEQQRKMSASMCGKWNKVEIQTNTQSMMGRSTQQSWNSLYNVPKNHILKKMRWNFLKESNYDKKLLKSNIYHNRNRSMQEFSDPLDDELMEAYEFIEDPSAFDFQTNDYRDKDIDFQNMIEEALRIDDGRNHLAESPTFILKKRRSQVQEKGGGEEVNIQSMNRSKIVESNIPLEALYNPQIESIKQFEHYNQLNPQPVCMQIYHGYDGNKEHSLIRFMNDELGIILDHIYNSTKTKLHYKSFKEQHGIKKRKKRQSSDKFNSSVFLMQVGLLNEQNNQIDSNMLLRENFQLSKQATKSFERKITLMKKSNIMNIPARQLPTKVKSNKLTQQSKKRKNSDLLEEEDDSSDISINLSEMMSDDDYEEPRLVKVVKEFTDKTTEKFKHENFESKQERDEKIKQELCDKYELKVIKPNMHYLINKDKKYQNVKPSQVNSLREPHKDHQKQLYIREAHQLNRIMAKKDYAKYYINPELLGKNYNDIRERQNYELQKMDLSQNQQEIFFQNLRAYRKKQQNIEFKRMNNINERVKSQLFRKKSILVAEIALDSDQKKEENKSYSQVVSQIKNYEKKINGYLNVSNVYPEKQKETEMPKINLQKQQLQNKSKSTKTSPRQYKFMINEISAFDKSLLGNLVKRVEMNTKLTEDQIENIKQKTQLFETNLKNIIKEV</sequence>
<evidence type="ECO:0000256" key="1">
    <source>
        <dbReference type="SAM" id="Coils"/>
    </source>
</evidence>
<feature type="coiled-coil region" evidence="1">
    <location>
        <begin position="689"/>
        <end position="723"/>
    </location>
</feature>
<dbReference type="InParanoid" id="A0A078ATA1"/>
<evidence type="ECO:0000313" key="3">
    <source>
        <dbReference type="EMBL" id="CDW84103.1"/>
    </source>
</evidence>
<protein>
    <submittedName>
        <fullName evidence="3">Uncharacterized protein</fullName>
    </submittedName>
</protein>
<name>A0A078ATA1_STYLE</name>
<keyword evidence="4" id="KW-1185">Reference proteome</keyword>
<proteinExistence type="predicted"/>
<dbReference type="Proteomes" id="UP000039865">
    <property type="component" value="Unassembled WGS sequence"/>
</dbReference>